<organism evidence="4 5">
    <name type="scientific">Bradyrhizobium erythrophlei</name>
    <dbReference type="NCBI Taxonomy" id="1437360"/>
    <lineage>
        <taxon>Bacteria</taxon>
        <taxon>Pseudomonadati</taxon>
        <taxon>Pseudomonadota</taxon>
        <taxon>Alphaproteobacteria</taxon>
        <taxon>Hyphomicrobiales</taxon>
        <taxon>Nitrobacteraceae</taxon>
        <taxon>Bradyrhizobium</taxon>
    </lineage>
</organism>
<feature type="transmembrane region" description="Helical" evidence="2">
    <location>
        <begin position="120"/>
        <end position="139"/>
    </location>
</feature>
<evidence type="ECO:0000259" key="3">
    <source>
        <dbReference type="PROSITE" id="PS50887"/>
    </source>
</evidence>
<dbReference type="CDD" id="cd01949">
    <property type="entry name" value="GGDEF"/>
    <property type="match status" value="1"/>
</dbReference>
<name>A0A1M5IDM5_9BRAD</name>
<keyword evidence="2" id="KW-0812">Transmembrane</keyword>
<feature type="transmembrane region" description="Helical" evidence="2">
    <location>
        <begin position="6"/>
        <end position="25"/>
    </location>
</feature>
<dbReference type="InterPro" id="IPR000160">
    <property type="entry name" value="GGDEF_dom"/>
</dbReference>
<dbReference type="EC" id="2.7.7.65" evidence="1"/>
<reference evidence="4 5" key="1">
    <citation type="submission" date="2016-11" db="EMBL/GenBank/DDBJ databases">
        <authorList>
            <person name="Jaros S."/>
            <person name="Januszkiewicz K."/>
            <person name="Wedrychowicz H."/>
        </authorList>
    </citation>
    <scope>NUCLEOTIDE SEQUENCE [LARGE SCALE GENOMIC DNA]</scope>
    <source>
        <strain evidence="4 5">GAS138</strain>
    </source>
</reference>
<keyword evidence="2" id="KW-0472">Membrane</keyword>
<dbReference type="Pfam" id="PF00990">
    <property type="entry name" value="GGDEF"/>
    <property type="match status" value="1"/>
</dbReference>
<dbReference type="SMART" id="SM00267">
    <property type="entry name" value="GGDEF"/>
    <property type="match status" value="1"/>
</dbReference>
<dbReference type="RefSeq" id="WP_079600189.1">
    <property type="nucleotide sequence ID" value="NZ_LT670817.1"/>
</dbReference>
<dbReference type="EMBL" id="LT670817">
    <property type="protein sequence ID" value="SHG26169.1"/>
    <property type="molecule type" value="Genomic_DNA"/>
</dbReference>
<feature type="domain" description="GGDEF" evidence="3">
    <location>
        <begin position="253"/>
        <end position="387"/>
    </location>
</feature>
<evidence type="ECO:0000313" key="5">
    <source>
        <dbReference type="Proteomes" id="UP000189796"/>
    </source>
</evidence>
<feature type="transmembrane region" description="Helical" evidence="2">
    <location>
        <begin position="94"/>
        <end position="114"/>
    </location>
</feature>
<feature type="transmembrane region" description="Helical" evidence="2">
    <location>
        <begin position="188"/>
        <end position="212"/>
    </location>
</feature>
<dbReference type="PANTHER" id="PTHR45138:SF24">
    <property type="entry name" value="DIGUANYLATE CYCLASE DGCC-RELATED"/>
    <property type="match status" value="1"/>
</dbReference>
<dbReference type="Gene3D" id="3.30.70.270">
    <property type="match status" value="1"/>
</dbReference>
<dbReference type="OrthoDB" id="9812260at2"/>
<keyword evidence="2" id="KW-1133">Transmembrane helix</keyword>
<protein>
    <recommendedName>
        <fullName evidence="1">diguanylate cyclase</fullName>
        <ecNumber evidence="1">2.7.7.65</ecNumber>
    </recommendedName>
</protein>
<feature type="transmembrane region" description="Helical" evidence="2">
    <location>
        <begin position="37"/>
        <end position="58"/>
    </location>
</feature>
<gene>
    <name evidence="4" type="ORF">SAMN05443248_0926</name>
</gene>
<dbReference type="PROSITE" id="PS50887">
    <property type="entry name" value="GGDEF"/>
    <property type="match status" value="1"/>
</dbReference>
<dbReference type="Proteomes" id="UP000189796">
    <property type="component" value="Chromosome I"/>
</dbReference>
<dbReference type="NCBIfam" id="TIGR00254">
    <property type="entry name" value="GGDEF"/>
    <property type="match status" value="1"/>
</dbReference>
<evidence type="ECO:0000256" key="2">
    <source>
        <dbReference type="SAM" id="Phobius"/>
    </source>
</evidence>
<evidence type="ECO:0000313" key="4">
    <source>
        <dbReference type="EMBL" id="SHG26169.1"/>
    </source>
</evidence>
<dbReference type="InterPro" id="IPR029787">
    <property type="entry name" value="Nucleotide_cyclase"/>
</dbReference>
<dbReference type="FunFam" id="3.30.70.270:FF:000001">
    <property type="entry name" value="Diguanylate cyclase domain protein"/>
    <property type="match status" value="1"/>
</dbReference>
<dbReference type="PANTHER" id="PTHR45138">
    <property type="entry name" value="REGULATORY COMPONENTS OF SENSORY TRANSDUCTION SYSTEM"/>
    <property type="match status" value="1"/>
</dbReference>
<sequence>MLSILTLWMVFVVNFLALGLIWAYVMASYPSFEAARFWTGSAFAGAGGAAVATLRFFTDSLVPLLGAGTLLIFAACLAAMGIKRFYDQPVSWRACALISGLSFASLTFFIVGYDSVSMRIFIYSLGQALPLALTLKLLLSGRQDHRKNPGARLAGGVAIIIIAIYVVRAVGGLFHIGGDFTFAQSNPLQWVLVLALIFLAMAWNFGFLLMAIDRLRNEVADLALLDDLTGVGNRRHLLQRLTEECARSERSGAPFALLVIDLDGFKAINDTHGHAAGDACLQHFTLMTQTRLRPGDMLARTGGDEFCVVLPASTLREGAMIARRILDVCRDDAKACVGPDIPVGVSIGVAQWTPEIGAFPDRLMAAADHALYAAKKDGKNRHAVYDPSPPLAPGYEAVLEQAMRAHA</sequence>
<evidence type="ECO:0000256" key="1">
    <source>
        <dbReference type="ARBA" id="ARBA00012528"/>
    </source>
</evidence>
<dbReference type="GO" id="GO:1902201">
    <property type="term" value="P:negative regulation of bacterial-type flagellum-dependent cell motility"/>
    <property type="evidence" value="ECO:0007669"/>
    <property type="project" value="TreeGrafter"/>
</dbReference>
<dbReference type="InterPro" id="IPR043128">
    <property type="entry name" value="Rev_trsase/Diguanyl_cyclase"/>
</dbReference>
<feature type="transmembrane region" description="Helical" evidence="2">
    <location>
        <begin position="64"/>
        <end position="82"/>
    </location>
</feature>
<accession>A0A1M5IDM5</accession>
<dbReference type="InterPro" id="IPR050469">
    <property type="entry name" value="Diguanylate_Cyclase"/>
</dbReference>
<dbReference type="AlphaFoldDB" id="A0A1M5IDM5"/>
<proteinExistence type="predicted"/>
<dbReference type="SUPFAM" id="SSF55073">
    <property type="entry name" value="Nucleotide cyclase"/>
    <property type="match status" value="1"/>
</dbReference>
<dbReference type="GO" id="GO:0052621">
    <property type="term" value="F:diguanylate cyclase activity"/>
    <property type="evidence" value="ECO:0007669"/>
    <property type="project" value="UniProtKB-EC"/>
</dbReference>
<feature type="transmembrane region" description="Helical" evidence="2">
    <location>
        <begin position="151"/>
        <end position="176"/>
    </location>
</feature>
<dbReference type="GO" id="GO:0005886">
    <property type="term" value="C:plasma membrane"/>
    <property type="evidence" value="ECO:0007669"/>
    <property type="project" value="TreeGrafter"/>
</dbReference>
<dbReference type="GO" id="GO:0043709">
    <property type="term" value="P:cell adhesion involved in single-species biofilm formation"/>
    <property type="evidence" value="ECO:0007669"/>
    <property type="project" value="TreeGrafter"/>
</dbReference>